<dbReference type="SUPFAM" id="SSF52266">
    <property type="entry name" value="SGNH hydrolase"/>
    <property type="match status" value="1"/>
</dbReference>
<protein>
    <submittedName>
        <fullName evidence="3">Uncharacterized protein</fullName>
    </submittedName>
</protein>
<gene>
    <name evidence="3" type="ORF">LAL4801_05524</name>
</gene>
<evidence type="ECO:0000313" key="4">
    <source>
        <dbReference type="Proteomes" id="UP000048926"/>
    </source>
</evidence>
<organism evidence="3 4">
    <name type="scientific">Roseibium aggregatum</name>
    <dbReference type="NCBI Taxonomy" id="187304"/>
    <lineage>
        <taxon>Bacteria</taxon>
        <taxon>Pseudomonadati</taxon>
        <taxon>Pseudomonadota</taxon>
        <taxon>Alphaproteobacteria</taxon>
        <taxon>Hyphomicrobiales</taxon>
        <taxon>Stappiaceae</taxon>
        <taxon>Roseibium</taxon>
    </lineage>
</organism>
<feature type="signal peptide" evidence="2">
    <location>
        <begin position="1"/>
        <end position="37"/>
    </location>
</feature>
<dbReference type="Pfam" id="PF04311">
    <property type="entry name" value="DUF459"/>
    <property type="match status" value="1"/>
</dbReference>
<feature type="region of interest" description="Disordered" evidence="1">
    <location>
        <begin position="404"/>
        <end position="425"/>
    </location>
</feature>
<reference evidence="4" key="1">
    <citation type="submission" date="2015-07" db="EMBL/GenBank/DDBJ databases">
        <authorList>
            <person name="Rodrigo-Torres Lidia"/>
            <person name="Arahal R.David."/>
        </authorList>
    </citation>
    <scope>NUCLEOTIDE SEQUENCE [LARGE SCALE GENOMIC DNA]</scope>
    <source>
        <strain evidence="4">CECT 4801</strain>
    </source>
</reference>
<evidence type="ECO:0000313" key="3">
    <source>
        <dbReference type="EMBL" id="CTQ47064.1"/>
    </source>
</evidence>
<keyword evidence="2" id="KW-0732">Signal</keyword>
<keyword evidence="4" id="KW-1185">Reference proteome</keyword>
<sequence>MRVQTRQREGKGTRAASLRVVVSLGLALVVCSAGLSAAQDAQRGEIVVAQNGPFRGFNPFAPLQRLFGGGGEKRRKQPQKTQQKPRVSRPAGAPPKFDVLEKDPNAGLILVVGDRMARGVADGLKYTLAQKPQIRVEAITEDKEGFVGEGSPDWATQVVSRIRGADVQAVVVMIGRQDLGKSFSGEPPVEFMTAEWLESYRRKVDGLVRVVRQEKKPLVWAGLPPTGDELVNADFTQLNSIFQGASEDRRVRYVDIWDIFLAEDGSFSSYGPDVDGKNTRLRTNDKIDFTWAGYRKVAFFVERELSRLLGGYGGLAFEGVEDDPNFIVLTGRTTSPEALLLGGEDEEEINSASRTYRFFVKGEPLPPMQGRVDDPRMPAVAVSAPAAAVEEVFAPTSADLRESLSSAASQDAQGRVSVTVRPGSQ</sequence>
<dbReference type="EMBL" id="CXST01000005">
    <property type="protein sequence ID" value="CTQ47064.1"/>
    <property type="molecule type" value="Genomic_DNA"/>
</dbReference>
<dbReference type="STRING" id="187304.B0E33_16015"/>
<dbReference type="OrthoDB" id="9805649at2"/>
<dbReference type="InterPro" id="IPR007407">
    <property type="entry name" value="DUF459"/>
</dbReference>
<name>A0A0M6YBF7_9HYPH</name>
<feature type="chain" id="PRO_5005807833" evidence="2">
    <location>
        <begin position="38"/>
        <end position="425"/>
    </location>
</feature>
<proteinExistence type="predicted"/>
<dbReference type="RefSeq" id="WP_055661265.1">
    <property type="nucleotide sequence ID" value="NZ_CXST01000005.1"/>
</dbReference>
<accession>A0A0M6YBF7</accession>
<dbReference type="Proteomes" id="UP000048926">
    <property type="component" value="Unassembled WGS sequence"/>
</dbReference>
<evidence type="ECO:0000256" key="2">
    <source>
        <dbReference type="SAM" id="SignalP"/>
    </source>
</evidence>
<dbReference type="GO" id="GO:0016788">
    <property type="term" value="F:hydrolase activity, acting on ester bonds"/>
    <property type="evidence" value="ECO:0007669"/>
    <property type="project" value="UniProtKB-ARBA"/>
</dbReference>
<dbReference type="Gene3D" id="3.40.50.1110">
    <property type="entry name" value="SGNH hydrolase"/>
    <property type="match status" value="1"/>
</dbReference>
<dbReference type="AlphaFoldDB" id="A0A0M6YBF7"/>
<dbReference type="InterPro" id="IPR036514">
    <property type="entry name" value="SGNH_hydro_sf"/>
</dbReference>
<evidence type="ECO:0000256" key="1">
    <source>
        <dbReference type="SAM" id="MobiDB-lite"/>
    </source>
</evidence>
<feature type="region of interest" description="Disordered" evidence="1">
    <location>
        <begin position="67"/>
        <end position="98"/>
    </location>
</feature>